<dbReference type="PRINTS" id="PR00075">
    <property type="entry name" value="FACDDSATRASE"/>
</dbReference>
<keyword evidence="9" id="KW-0443">Lipid metabolism</keyword>
<evidence type="ECO:0000256" key="7">
    <source>
        <dbReference type="ARBA" id="ARBA00023002"/>
    </source>
</evidence>
<comment type="similarity">
    <text evidence="3">Belongs to the fatty acid desaturase type 2 family.</text>
</comment>
<reference evidence="13 14" key="1">
    <citation type="submission" date="2022-04" db="EMBL/GenBank/DDBJ databases">
        <title>Positive selection, recombination, and allopatry shape intraspecific diversity of widespread and dominant cyanobacteria.</title>
        <authorList>
            <person name="Wei J."/>
            <person name="Shu W."/>
            <person name="Hu C."/>
        </authorList>
    </citation>
    <scope>NUCLEOTIDE SEQUENCE [LARGE SCALE GENOMIC DNA]</scope>
    <source>
        <strain evidence="13 14">AS-A4</strain>
    </source>
</reference>
<dbReference type="InterPro" id="IPR015876">
    <property type="entry name" value="Acyl-CoA_DS"/>
</dbReference>
<evidence type="ECO:0000256" key="1">
    <source>
        <dbReference type="ARBA" id="ARBA00001954"/>
    </source>
</evidence>
<organism evidence="13 14">
    <name type="scientific">Stenomitos frigidus AS-A4</name>
    <dbReference type="NCBI Taxonomy" id="2933935"/>
    <lineage>
        <taxon>Bacteria</taxon>
        <taxon>Bacillati</taxon>
        <taxon>Cyanobacteriota</taxon>
        <taxon>Cyanophyceae</taxon>
        <taxon>Leptolyngbyales</taxon>
        <taxon>Leptolyngbyaceae</taxon>
        <taxon>Stenomitos</taxon>
    </lineage>
</organism>
<name>A0ABV0KRU3_9CYAN</name>
<feature type="transmembrane region" description="Helical" evidence="11">
    <location>
        <begin position="65"/>
        <end position="84"/>
    </location>
</feature>
<dbReference type="CDD" id="cd03505">
    <property type="entry name" value="Delta9-FADS-like"/>
    <property type="match status" value="1"/>
</dbReference>
<feature type="domain" description="Fatty acid desaturase" evidence="12">
    <location>
        <begin position="67"/>
        <end position="284"/>
    </location>
</feature>
<evidence type="ECO:0000313" key="13">
    <source>
        <dbReference type="EMBL" id="MEP1061961.1"/>
    </source>
</evidence>
<keyword evidence="5" id="KW-0276">Fatty acid metabolism</keyword>
<comment type="subcellular location">
    <subcellularLocation>
        <location evidence="2">Membrane</location>
        <topology evidence="2">Multi-pass membrane protein</topology>
    </subcellularLocation>
</comment>
<accession>A0ABV0KRU3</accession>
<feature type="transmembrane region" description="Helical" evidence="11">
    <location>
        <begin position="210"/>
        <end position="232"/>
    </location>
</feature>
<evidence type="ECO:0000256" key="3">
    <source>
        <dbReference type="ARBA" id="ARBA00008749"/>
    </source>
</evidence>
<evidence type="ECO:0000256" key="4">
    <source>
        <dbReference type="ARBA" id="ARBA00022692"/>
    </source>
</evidence>
<protein>
    <submittedName>
        <fullName evidence="13">Acyl-CoA desaturase</fullName>
    </submittedName>
</protein>
<evidence type="ECO:0000256" key="10">
    <source>
        <dbReference type="ARBA" id="ARBA00023136"/>
    </source>
</evidence>
<keyword evidence="8" id="KW-0408">Iron</keyword>
<keyword evidence="4 11" id="KW-0812">Transmembrane</keyword>
<dbReference type="Pfam" id="PF00487">
    <property type="entry name" value="FA_desaturase"/>
    <property type="match status" value="1"/>
</dbReference>
<feature type="transmembrane region" description="Helical" evidence="11">
    <location>
        <begin position="96"/>
        <end position="117"/>
    </location>
</feature>
<evidence type="ECO:0000256" key="11">
    <source>
        <dbReference type="SAM" id="Phobius"/>
    </source>
</evidence>
<dbReference type="InterPro" id="IPR005804">
    <property type="entry name" value="FA_desaturase_dom"/>
</dbReference>
<gene>
    <name evidence="13" type="ORF">NDI38_26665</name>
</gene>
<dbReference type="RefSeq" id="WP_190448448.1">
    <property type="nucleotide sequence ID" value="NZ_JAMPLM010000049.1"/>
</dbReference>
<keyword evidence="14" id="KW-1185">Reference proteome</keyword>
<keyword evidence="7" id="KW-0560">Oxidoreductase</keyword>
<evidence type="ECO:0000313" key="14">
    <source>
        <dbReference type="Proteomes" id="UP001476950"/>
    </source>
</evidence>
<feature type="transmembrane region" description="Helical" evidence="11">
    <location>
        <begin position="33"/>
        <end position="53"/>
    </location>
</feature>
<evidence type="ECO:0000256" key="6">
    <source>
        <dbReference type="ARBA" id="ARBA00022989"/>
    </source>
</evidence>
<comment type="caution">
    <text evidence="13">The sequence shown here is derived from an EMBL/GenBank/DDBJ whole genome shotgun (WGS) entry which is preliminary data.</text>
</comment>
<dbReference type="EMBL" id="JAMPLM010000049">
    <property type="protein sequence ID" value="MEP1061961.1"/>
    <property type="molecule type" value="Genomic_DNA"/>
</dbReference>
<dbReference type="Proteomes" id="UP001476950">
    <property type="component" value="Unassembled WGS sequence"/>
</dbReference>
<dbReference type="PANTHER" id="PTHR11351">
    <property type="entry name" value="ACYL-COA DESATURASE"/>
    <property type="match status" value="1"/>
</dbReference>
<proteinExistence type="inferred from homology"/>
<keyword evidence="10 11" id="KW-0472">Membrane</keyword>
<evidence type="ECO:0000259" key="12">
    <source>
        <dbReference type="Pfam" id="PF00487"/>
    </source>
</evidence>
<sequence length="326" mass="37309">MSNNSPGNHSSEATTHSSKKVIQKSALKKSQQFHAFLITLLPLLGTIIAVSLLGKYRISITEISLFLTMWIASGTGITVGFHRLFTHRSFKTSKVIQVILVILGSMAGQGPLIYWVALHRRHHECSDQLGDPHSPHQQEASNLKIFRGLAYAHILWMFDHEIPNPLYYAPELLRDKILFKVSQLYFVWFCLGLVFPTVIGGFIYQSFSGAFLGFLWGGLVRLFFVEHAIWSVNSIMHIYGERPFQTNERSTNNLWLAIPTLGESWHNNHHAFNSSAFFGMKWWQIDWGGYVIRTLEFLNLAWDVKKSTKQMIENRSAWVQSKSVIN</sequence>
<evidence type="ECO:0000256" key="8">
    <source>
        <dbReference type="ARBA" id="ARBA00023004"/>
    </source>
</evidence>
<evidence type="ECO:0000256" key="5">
    <source>
        <dbReference type="ARBA" id="ARBA00022832"/>
    </source>
</evidence>
<keyword evidence="6 11" id="KW-1133">Transmembrane helix</keyword>
<dbReference type="PANTHER" id="PTHR11351:SF3">
    <property type="entry name" value="BLL4393 PROTEIN"/>
    <property type="match status" value="1"/>
</dbReference>
<comment type="cofactor">
    <cofactor evidence="1">
        <name>Fe(2+)</name>
        <dbReference type="ChEBI" id="CHEBI:29033"/>
    </cofactor>
</comment>
<feature type="transmembrane region" description="Helical" evidence="11">
    <location>
        <begin position="184"/>
        <end position="204"/>
    </location>
</feature>
<evidence type="ECO:0000256" key="9">
    <source>
        <dbReference type="ARBA" id="ARBA00023098"/>
    </source>
</evidence>
<evidence type="ECO:0000256" key="2">
    <source>
        <dbReference type="ARBA" id="ARBA00004141"/>
    </source>
</evidence>